<evidence type="ECO:0000313" key="3">
    <source>
        <dbReference type="EnsemblPlants" id="PNT62133"/>
    </source>
</evidence>
<accession>A0A2K2CJC5</accession>
<feature type="compositionally biased region" description="Pro residues" evidence="1">
    <location>
        <begin position="48"/>
        <end position="64"/>
    </location>
</feature>
<organism evidence="2">
    <name type="scientific">Brachypodium distachyon</name>
    <name type="common">Purple false brome</name>
    <name type="synonym">Trachynia distachya</name>
    <dbReference type="NCBI Taxonomy" id="15368"/>
    <lineage>
        <taxon>Eukaryota</taxon>
        <taxon>Viridiplantae</taxon>
        <taxon>Streptophyta</taxon>
        <taxon>Embryophyta</taxon>
        <taxon>Tracheophyta</taxon>
        <taxon>Spermatophyta</taxon>
        <taxon>Magnoliopsida</taxon>
        <taxon>Liliopsida</taxon>
        <taxon>Poales</taxon>
        <taxon>Poaceae</taxon>
        <taxon>BOP clade</taxon>
        <taxon>Pooideae</taxon>
        <taxon>Stipodae</taxon>
        <taxon>Brachypodieae</taxon>
        <taxon>Brachypodium</taxon>
    </lineage>
</organism>
<keyword evidence="4" id="KW-1185">Reference proteome</keyword>
<evidence type="ECO:0008006" key="5">
    <source>
        <dbReference type="Google" id="ProtNLM"/>
    </source>
</evidence>
<feature type="non-terminal residue" evidence="2">
    <location>
        <position position="1"/>
    </location>
</feature>
<reference evidence="2" key="2">
    <citation type="submission" date="2017-06" db="EMBL/GenBank/DDBJ databases">
        <title>WGS assembly of Brachypodium distachyon.</title>
        <authorList>
            <consortium name="The International Brachypodium Initiative"/>
            <person name="Lucas S."/>
            <person name="Harmon-Smith M."/>
            <person name="Lail K."/>
            <person name="Tice H."/>
            <person name="Grimwood J."/>
            <person name="Bruce D."/>
            <person name="Barry K."/>
            <person name="Shu S."/>
            <person name="Lindquist E."/>
            <person name="Wang M."/>
            <person name="Pitluck S."/>
            <person name="Vogel J.P."/>
            <person name="Garvin D.F."/>
            <person name="Mockler T.C."/>
            <person name="Schmutz J."/>
            <person name="Rokhsar D."/>
            <person name="Bevan M.W."/>
        </authorList>
    </citation>
    <scope>NUCLEOTIDE SEQUENCE</scope>
    <source>
        <strain evidence="2">Bd21</strain>
    </source>
</reference>
<evidence type="ECO:0000313" key="4">
    <source>
        <dbReference type="Proteomes" id="UP000008810"/>
    </source>
</evidence>
<dbReference type="AlphaFoldDB" id="A0A2K2CJC5"/>
<sequence>PGPPRSAPPSQAAALRLFPRGSRPFASAPPPLTPAAALPPSQSMRTRPPSPTSPRTPPFPPSQPAAPADLPSLPFFLLSQRNQKLCKWLVHFLMAALDYFHQNHALHRDVKRSKSKRMQKSYYTIAA</sequence>
<dbReference type="EnsemblPlants" id="PNT62133">
    <property type="protein sequence ID" value="PNT62133"/>
    <property type="gene ID" value="BRADI_5g25944v3"/>
</dbReference>
<dbReference type="Gramene" id="PNT62133">
    <property type="protein sequence ID" value="PNT62133"/>
    <property type="gene ID" value="BRADI_5g25944v3"/>
</dbReference>
<proteinExistence type="predicted"/>
<dbReference type="EMBL" id="CM000884">
    <property type="protein sequence ID" value="PNT62133.1"/>
    <property type="molecule type" value="Genomic_DNA"/>
</dbReference>
<dbReference type="ExpressionAtlas" id="A0A2K2CJC5">
    <property type="expression patterns" value="baseline"/>
</dbReference>
<feature type="region of interest" description="Disordered" evidence="1">
    <location>
        <begin position="18"/>
        <end position="66"/>
    </location>
</feature>
<evidence type="ECO:0000256" key="1">
    <source>
        <dbReference type="SAM" id="MobiDB-lite"/>
    </source>
</evidence>
<dbReference type="Proteomes" id="UP000008810">
    <property type="component" value="Chromosome 5"/>
</dbReference>
<name>A0A2K2CJC5_BRADI</name>
<protein>
    <recommendedName>
        <fullName evidence="5">Protein kinase domain-containing protein</fullName>
    </recommendedName>
</protein>
<reference evidence="3" key="3">
    <citation type="submission" date="2018-08" db="UniProtKB">
        <authorList>
            <consortium name="EnsemblPlants"/>
        </authorList>
    </citation>
    <scope>IDENTIFICATION</scope>
    <source>
        <strain evidence="3">cv. Bd21</strain>
    </source>
</reference>
<feature type="compositionally biased region" description="Low complexity" evidence="1">
    <location>
        <begin position="34"/>
        <end position="47"/>
    </location>
</feature>
<evidence type="ECO:0000313" key="2">
    <source>
        <dbReference type="EMBL" id="PNT62133.1"/>
    </source>
</evidence>
<gene>
    <name evidence="2" type="ORF">BRADI_5g25944v3</name>
</gene>
<reference evidence="2 3" key="1">
    <citation type="journal article" date="2010" name="Nature">
        <title>Genome sequencing and analysis of the model grass Brachypodium distachyon.</title>
        <authorList>
            <consortium name="International Brachypodium Initiative"/>
        </authorList>
    </citation>
    <scope>NUCLEOTIDE SEQUENCE [LARGE SCALE GENOMIC DNA]</scope>
    <source>
        <strain evidence="2 3">Bd21</strain>
    </source>
</reference>